<dbReference type="Gene3D" id="1.10.3520.10">
    <property type="entry name" value="Glycolipid transfer protein"/>
    <property type="match status" value="1"/>
</dbReference>
<dbReference type="PANTHER" id="PTHR10219">
    <property type="entry name" value="GLYCOLIPID TRANSFER PROTEIN-RELATED"/>
    <property type="match status" value="1"/>
</dbReference>
<feature type="domain" description="Glycolipid transfer protein" evidence="1">
    <location>
        <begin position="38"/>
        <end position="139"/>
    </location>
</feature>
<dbReference type="GO" id="GO:0016020">
    <property type="term" value="C:membrane"/>
    <property type="evidence" value="ECO:0007669"/>
    <property type="project" value="TreeGrafter"/>
</dbReference>
<name>A0A7S4MH17_9EUKA</name>
<evidence type="ECO:0000313" key="2">
    <source>
        <dbReference type="EMBL" id="CAE2221686.1"/>
    </source>
</evidence>
<gene>
    <name evidence="2" type="ORF">VSP0166_LOCUS9366</name>
</gene>
<dbReference type="PANTHER" id="PTHR10219:SF43">
    <property type="entry name" value="GLYCOLIPID TRANSFER PROTEIN DOMAIN-CONTAINING PROTEIN"/>
    <property type="match status" value="1"/>
</dbReference>
<accession>A0A7S4MH17</accession>
<dbReference type="InterPro" id="IPR036497">
    <property type="entry name" value="GLTP_sf"/>
</dbReference>
<dbReference type="SUPFAM" id="SSF110004">
    <property type="entry name" value="Glycolipid transfer protein, GLTP"/>
    <property type="match status" value="2"/>
</dbReference>
<dbReference type="Pfam" id="PF08718">
    <property type="entry name" value="GLTP"/>
    <property type="match status" value="1"/>
</dbReference>
<protein>
    <recommendedName>
        <fullName evidence="1">Glycolipid transfer protein domain-containing protein</fullName>
    </recommendedName>
</protein>
<proteinExistence type="predicted"/>
<evidence type="ECO:0000259" key="1">
    <source>
        <dbReference type="Pfam" id="PF08718"/>
    </source>
</evidence>
<dbReference type="EMBL" id="HBKP01013218">
    <property type="protein sequence ID" value="CAE2221686.1"/>
    <property type="molecule type" value="Transcribed_RNA"/>
</dbReference>
<dbReference type="AlphaFoldDB" id="A0A7S4MH17"/>
<dbReference type="InterPro" id="IPR014830">
    <property type="entry name" value="Glycolipid_transfer_prot_dom"/>
</dbReference>
<dbReference type="GO" id="GO:0005829">
    <property type="term" value="C:cytosol"/>
    <property type="evidence" value="ECO:0007669"/>
    <property type="project" value="TreeGrafter"/>
</dbReference>
<organism evidence="2">
    <name type="scientific">Vannella robusta</name>
    <dbReference type="NCBI Taxonomy" id="1487602"/>
    <lineage>
        <taxon>Eukaryota</taxon>
        <taxon>Amoebozoa</taxon>
        <taxon>Discosea</taxon>
        <taxon>Flabellinia</taxon>
        <taxon>Vannellidae</taxon>
        <taxon>Vannella</taxon>
    </lineage>
</organism>
<dbReference type="GO" id="GO:1902388">
    <property type="term" value="F:ceramide 1-phosphate transfer activity"/>
    <property type="evidence" value="ECO:0007669"/>
    <property type="project" value="TreeGrafter"/>
</dbReference>
<reference evidence="2" key="1">
    <citation type="submission" date="2021-01" db="EMBL/GenBank/DDBJ databases">
        <authorList>
            <person name="Corre E."/>
            <person name="Pelletier E."/>
            <person name="Niang G."/>
            <person name="Scheremetjew M."/>
            <person name="Finn R."/>
            <person name="Kale V."/>
            <person name="Holt S."/>
            <person name="Cochrane G."/>
            <person name="Meng A."/>
            <person name="Brown T."/>
            <person name="Cohen L."/>
        </authorList>
    </citation>
    <scope>NUCLEOTIDE SEQUENCE</scope>
    <source>
        <strain evidence="2">DIVA3 518/3/11/1/6</strain>
    </source>
</reference>
<sequence length="280" mass="32315">MLSWWKKEKTPSIEPEKLSIRDIRQNFESLLETADDYDTARFIHAVRSVIEITGDFGSSWKFALTDVMENVNKLEQVFKDSIDAVEKKEQPYETLSQLIRIEKSANGKKKGPGTRAILELLHVLNYAQSLFEELTFNESKFIYNEYFPSEDENSPDSSIEPDYSAVFKRTEEKEDSFGAESEDGGADATKSPLKCKSLRRCAYDAYLSSLAPKHNKTIQYAVWTASFSLPSRKTAYSRVYKLPKEESEEEFELLLPLIRKLRKDLHLFILQDMSHHKSSQ</sequence>
<dbReference type="GO" id="GO:1902387">
    <property type="term" value="F:ceramide 1-phosphate binding"/>
    <property type="evidence" value="ECO:0007669"/>
    <property type="project" value="TreeGrafter"/>
</dbReference>